<evidence type="ECO:0000313" key="2">
    <source>
        <dbReference type="Proteomes" id="UP000290981"/>
    </source>
</evidence>
<organism evidence="1 2">
    <name type="scientific">Streptomyces phage WheeHeim</name>
    <dbReference type="NCBI Taxonomy" id="2500797"/>
    <lineage>
        <taxon>Viruses</taxon>
        <taxon>Varidnaviria</taxon>
        <taxon>Bamfordvirae</taxon>
        <taxon>Preplasmiviricota</taxon>
        <taxon>Prepoliviricotina</taxon>
        <taxon>Tectiliviricetes</taxon>
        <taxon>Kalamavirales</taxon>
        <taxon>Tectiviridae</taxon>
        <taxon>Deltatectivirus</taxon>
        <taxon>Deltatectivirus wheeheim</taxon>
    </lineage>
</organism>
<evidence type="ECO:0008006" key="3">
    <source>
        <dbReference type="Google" id="ProtNLM"/>
    </source>
</evidence>
<accession>A0A411AXW1</accession>
<sequence length="416" mass="44834">MEFGNPIVGQEDLIRSAIKSPDFNTDPESGNVTGWRIARDGSATFYNLTIGSTSFNIDQQGNAVFNDVTVNGELFVNGESVADQLMNMARGLLAMNTLSTSGTYDGTNDLLVGRIIVPGFTVDRAIKVGWFGRVDMGATAPATAYVDHKMYYKWDAPASDADTQFTDFQVVRRNPSSASDSNYDVGINMQMPLQIATQGGTDLHIAAYLNGNVAGFQLQNTVNPRMWVEDIGPVVVVGAWVGSGGGGNPPQQYVKTYAANESASFQEDGTNRNISDLYQGRYSSTNGNQYSMIGFDDATIRSNLSGATINKVELYLNNNHFYSNSGGNAIIGTHNQTTLSGSHSSSQINDNLQQTHFDYGQAKWITIPNSIGNALRDNTAKGIALGPGPSTSQSYYGYFAGNGQSGEPQLRITYTK</sequence>
<name>A0A411AXW1_9VIRU</name>
<keyword evidence="2" id="KW-1185">Reference proteome</keyword>
<dbReference type="EMBL" id="MK305890">
    <property type="protein sequence ID" value="QAX92943.1"/>
    <property type="molecule type" value="Genomic_DNA"/>
</dbReference>
<dbReference type="GeneID" id="65073129"/>
<dbReference type="Proteomes" id="UP000290981">
    <property type="component" value="Segment"/>
</dbReference>
<gene>
    <name evidence="1" type="primary">35</name>
    <name evidence="1" type="ORF">SEA_WHEEHEIM_35</name>
</gene>
<dbReference type="RefSeq" id="YP_010084093.1">
    <property type="nucleotide sequence ID" value="NC_055060.1"/>
</dbReference>
<evidence type="ECO:0000313" key="1">
    <source>
        <dbReference type="EMBL" id="QAX92943.1"/>
    </source>
</evidence>
<proteinExistence type="predicted"/>
<protein>
    <recommendedName>
        <fullName evidence="3">Minor tail protein</fullName>
    </recommendedName>
</protein>
<dbReference type="KEGG" id="vg:65073129"/>
<reference evidence="1 2" key="1">
    <citation type="submission" date="2018-12" db="EMBL/GenBank/DDBJ databases">
        <authorList>
            <person name="Huynh A."/>
            <person name="Morcos G.S."/>
            <person name="Braun J."/>
            <person name="Danaila R."/>
            <person name="Emelio N."/>
            <person name="Mathyvannan S."/>
            <person name="Miner K."/>
            <person name="Nayak R."/>
            <person name="Norman C."/>
            <person name="Tran V."/>
            <person name="Wang J."/>
            <person name="Moy A."/>
            <person name="deCarvalho T."/>
            <person name="Erill I."/>
            <person name="Caruso S.M."/>
            <person name="Garlena R.A."/>
            <person name="Russell D.A."/>
            <person name="Pope W.H."/>
            <person name="Jacobs-Sera D."/>
            <person name="Hatfull G.F."/>
        </authorList>
    </citation>
    <scope>NUCLEOTIDE SEQUENCE [LARGE SCALE GENOMIC DNA]</scope>
</reference>